<evidence type="ECO:0000313" key="1">
    <source>
        <dbReference type="EMBL" id="KAI8032395.1"/>
    </source>
</evidence>
<gene>
    <name evidence="1" type="ORF">LOK49_LG01G01217</name>
</gene>
<reference evidence="1 2" key="1">
    <citation type="journal article" date="2022" name="Plant J.">
        <title>Chromosome-level genome of Camellia lanceoleosa provides a valuable resource for understanding genome evolution and self-incompatibility.</title>
        <authorList>
            <person name="Gong W."/>
            <person name="Xiao S."/>
            <person name="Wang L."/>
            <person name="Liao Z."/>
            <person name="Chang Y."/>
            <person name="Mo W."/>
            <person name="Hu G."/>
            <person name="Li W."/>
            <person name="Zhao G."/>
            <person name="Zhu H."/>
            <person name="Hu X."/>
            <person name="Ji K."/>
            <person name="Xiang X."/>
            <person name="Song Q."/>
            <person name="Yuan D."/>
            <person name="Jin S."/>
            <person name="Zhang L."/>
        </authorList>
    </citation>
    <scope>NUCLEOTIDE SEQUENCE [LARGE SCALE GENOMIC DNA]</scope>
    <source>
        <strain evidence="1">SQ_2022a</strain>
    </source>
</reference>
<dbReference type="EMBL" id="CM045758">
    <property type="protein sequence ID" value="KAI8032395.1"/>
    <property type="molecule type" value="Genomic_DNA"/>
</dbReference>
<keyword evidence="2" id="KW-1185">Reference proteome</keyword>
<sequence>MSILESRQLQETQQRQKGHKDKERNERGKKKNSEKKPEGGFVGISGLSLRGMKSSCRANTIGKFCKNKPEGLEIWVVRVRRRAKWGSAMRKSQCLATVLKWMSDLMGSRTRISFKRSSSVATVSADDG</sequence>
<proteinExistence type="predicted"/>
<protein>
    <submittedName>
        <fullName evidence="1">Uncharacterized protein</fullName>
    </submittedName>
</protein>
<comment type="caution">
    <text evidence="1">The sequence shown here is derived from an EMBL/GenBank/DDBJ whole genome shotgun (WGS) entry which is preliminary data.</text>
</comment>
<evidence type="ECO:0000313" key="2">
    <source>
        <dbReference type="Proteomes" id="UP001060215"/>
    </source>
</evidence>
<name>A0ACC0J378_9ERIC</name>
<accession>A0ACC0J378</accession>
<dbReference type="Proteomes" id="UP001060215">
    <property type="component" value="Chromosome 1"/>
</dbReference>
<organism evidence="1 2">
    <name type="scientific">Camellia lanceoleosa</name>
    <dbReference type="NCBI Taxonomy" id="1840588"/>
    <lineage>
        <taxon>Eukaryota</taxon>
        <taxon>Viridiplantae</taxon>
        <taxon>Streptophyta</taxon>
        <taxon>Embryophyta</taxon>
        <taxon>Tracheophyta</taxon>
        <taxon>Spermatophyta</taxon>
        <taxon>Magnoliopsida</taxon>
        <taxon>eudicotyledons</taxon>
        <taxon>Gunneridae</taxon>
        <taxon>Pentapetalae</taxon>
        <taxon>asterids</taxon>
        <taxon>Ericales</taxon>
        <taxon>Theaceae</taxon>
        <taxon>Camellia</taxon>
    </lineage>
</organism>